<dbReference type="InterPro" id="IPR002634">
    <property type="entry name" value="BolA"/>
</dbReference>
<dbReference type="SUPFAM" id="SSF82657">
    <property type="entry name" value="BolA-like"/>
    <property type="match status" value="1"/>
</dbReference>
<dbReference type="AlphaFoldDB" id="A0A066V964"/>
<feature type="compositionally biased region" description="Basic and acidic residues" evidence="3">
    <location>
        <begin position="20"/>
        <end position="31"/>
    </location>
</feature>
<dbReference type="RefSeq" id="XP_013240667.1">
    <property type="nucleotide sequence ID" value="XM_013385213.1"/>
</dbReference>
<evidence type="ECO:0000256" key="2">
    <source>
        <dbReference type="RuleBase" id="RU003860"/>
    </source>
</evidence>
<dbReference type="InterPro" id="IPR052275">
    <property type="entry name" value="Mt_Fe-S_assembly_factor"/>
</dbReference>
<dbReference type="Proteomes" id="UP000027361">
    <property type="component" value="Unassembled WGS sequence"/>
</dbReference>
<evidence type="ECO:0000313" key="4">
    <source>
        <dbReference type="EMBL" id="KDN38277.1"/>
    </source>
</evidence>
<gene>
    <name evidence="4" type="ORF">K437DRAFT_228703</name>
</gene>
<dbReference type="HOGENOM" id="CLU_1587639_0_0_1"/>
<dbReference type="OrthoDB" id="203381at2759"/>
<reference evidence="4 5" key="1">
    <citation type="submission" date="2014-05" db="EMBL/GenBank/DDBJ databases">
        <title>Draft genome sequence of a rare smut relative, Tilletiaria anomala UBC 951.</title>
        <authorList>
            <consortium name="DOE Joint Genome Institute"/>
            <person name="Toome M."/>
            <person name="Kuo A."/>
            <person name="Henrissat B."/>
            <person name="Lipzen A."/>
            <person name="Tritt A."/>
            <person name="Yoshinaga Y."/>
            <person name="Zane M."/>
            <person name="Barry K."/>
            <person name="Grigoriev I.V."/>
            <person name="Spatafora J.W."/>
            <person name="Aimea M.C."/>
        </authorList>
    </citation>
    <scope>NUCLEOTIDE SEQUENCE [LARGE SCALE GENOMIC DNA]</scope>
    <source>
        <strain evidence="4 5">UBC 951</strain>
    </source>
</reference>
<feature type="region of interest" description="Disordered" evidence="3">
    <location>
        <begin position="1"/>
        <end position="32"/>
    </location>
</feature>
<comment type="similarity">
    <text evidence="1 2">Belongs to the BolA/IbaG family.</text>
</comment>
<organism evidence="4 5">
    <name type="scientific">Tilletiaria anomala (strain ATCC 24038 / CBS 436.72 / UBC 951)</name>
    <dbReference type="NCBI Taxonomy" id="1037660"/>
    <lineage>
        <taxon>Eukaryota</taxon>
        <taxon>Fungi</taxon>
        <taxon>Dikarya</taxon>
        <taxon>Basidiomycota</taxon>
        <taxon>Ustilaginomycotina</taxon>
        <taxon>Exobasidiomycetes</taxon>
        <taxon>Georgefischeriales</taxon>
        <taxon>Tilletiariaceae</taxon>
        <taxon>Tilletiaria</taxon>
    </lineage>
</organism>
<name>A0A066V964_TILAU</name>
<dbReference type="InParanoid" id="A0A066V964"/>
<keyword evidence="5" id="KW-1185">Reference proteome</keyword>
<dbReference type="GeneID" id="25262673"/>
<dbReference type="STRING" id="1037660.A0A066V964"/>
<proteinExistence type="inferred from homology"/>
<dbReference type="EMBL" id="JMSN01000121">
    <property type="protein sequence ID" value="KDN38277.1"/>
    <property type="molecule type" value="Genomic_DNA"/>
</dbReference>
<accession>A0A066V964</accession>
<comment type="caution">
    <text evidence="4">The sequence shown here is derived from an EMBL/GenBank/DDBJ whole genome shotgun (WGS) entry which is preliminary data.</text>
</comment>
<dbReference type="PANTHER" id="PTHR46188:SF1">
    <property type="entry name" value="BOLA-LIKE PROTEIN 3"/>
    <property type="match status" value="1"/>
</dbReference>
<sequence>MHTPAHLQRRGLRTSLPAREGQEAEPEKNAGEQRIMQILSDKFNPSQLEVADTSGGCGAFYSIFISSKQFKDISTIKAHRMVNEELKDIISGIHGLQVCLATEPFCVNQDFSYIADGFDSSVTAQDNSRRLKRAVQVCEAINGRCWLEIQYVVALCAANMWGILMRGV</sequence>
<dbReference type="PANTHER" id="PTHR46188">
    <property type="entry name" value="BOLA-LIKE PROTEIN 3"/>
    <property type="match status" value="1"/>
</dbReference>
<protein>
    <submittedName>
        <fullName evidence="4">Bola-like protein</fullName>
    </submittedName>
</protein>
<evidence type="ECO:0000313" key="5">
    <source>
        <dbReference type="Proteomes" id="UP000027361"/>
    </source>
</evidence>
<dbReference type="InterPro" id="IPR036065">
    <property type="entry name" value="BolA-like_sf"/>
</dbReference>
<evidence type="ECO:0000256" key="3">
    <source>
        <dbReference type="SAM" id="MobiDB-lite"/>
    </source>
</evidence>
<evidence type="ECO:0000256" key="1">
    <source>
        <dbReference type="ARBA" id="ARBA00005578"/>
    </source>
</evidence>
<dbReference type="GO" id="GO:0005759">
    <property type="term" value="C:mitochondrial matrix"/>
    <property type="evidence" value="ECO:0007669"/>
    <property type="project" value="TreeGrafter"/>
</dbReference>
<dbReference type="Gene3D" id="3.30.300.90">
    <property type="entry name" value="BolA-like"/>
    <property type="match status" value="1"/>
</dbReference>
<dbReference type="Pfam" id="PF01722">
    <property type="entry name" value="BolA"/>
    <property type="match status" value="1"/>
</dbReference>